<keyword evidence="2" id="KW-1185">Reference proteome</keyword>
<gene>
    <name evidence="1" type="ORF">RO3G_10310</name>
</gene>
<proteinExistence type="predicted"/>
<reference evidence="1 2" key="1">
    <citation type="journal article" date="2009" name="PLoS Genet.">
        <title>Genomic analysis of the basal lineage fungus Rhizopus oryzae reveals a whole-genome duplication.</title>
        <authorList>
            <person name="Ma L.-J."/>
            <person name="Ibrahim A.S."/>
            <person name="Skory C."/>
            <person name="Grabherr M.G."/>
            <person name="Burger G."/>
            <person name="Butler M."/>
            <person name="Elias M."/>
            <person name="Idnurm A."/>
            <person name="Lang B.F."/>
            <person name="Sone T."/>
            <person name="Abe A."/>
            <person name="Calvo S.E."/>
            <person name="Corrochano L.M."/>
            <person name="Engels R."/>
            <person name="Fu J."/>
            <person name="Hansberg W."/>
            <person name="Kim J.-M."/>
            <person name="Kodira C.D."/>
            <person name="Koehrsen M.J."/>
            <person name="Liu B."/>
            <person name="Miranda-Saavedra D."/>
            <person name="O'Leary S."/>
            <person name="Ortiz-Castellanos L."/>
            <person name="Poulter R."/>
            <person name="Rodriguez-Romero J."/>
            <person name="Ruiz-Herrera J."/>
            <person name="Shen Y.-Q."/>
            <person name="Zeng Q."/>
            <person name="Galagan J."/>
            <person name="Birren B.W."/>
            <person name="Cuomo C.A."/>
            <person name="Wickes B.L."/>
        </authorList>
    </citation>
    <scope>NUCLEOTIDE SEQUENCE [LARGE SCALE GENOMIC DNA]</scope>
    <source>
        <strain evidence="2">RA 99-880 / ATCC MYA-4621 / FGSC 9543 / NRRL 43880</strain>
    </source>
</reference>
<dbReference type="EMBL" id="CH476739">
    <property type="protein sequence ID" value="EIE85600.1"/>
    <property type="molecule type" value="Genomic_DNA"/>
</dbReference>
<dbReference type="RefSeq" id="XP_067520996.1">
    <property type="nucleotide sequence ID" value="XM_067664895.1"/>
</dbReference>
<name>I1CAX0_RHIO9</name>
<organism evidence="1 2">
    <name type="scientific">Rhizopus delemar (strain RA 99-880 / ATCC MYA-4621 / FGSC 9543 / NRRL 43880)</name>
    <name type="common">Mucormycosis agent</name>
    <name type="synonym">Rhizopus arrhizus var. delemar</name>
    <dbReference type="NCBI Taxonomy" id="246409"/>
    <lineage>
        <taxon>Eukaryota</taxon>
        <taxon>Fungi</taxon>
        <taxon>Fungi incertae sedis</taxon>
        <taxon>Mucoromycota</taxon>
        <taxon>Mucoromycotina</taxon>
        <taxon>Mucoromycetes</taxon>
        <taxon>Mucorales</taxon>
        <taxon>Mucorineae</taxon>
        <taxon>Rhizopodaceae</taxon>
        <taxon>Rhizopus</taxon>
    </lineage>
</organism>
<dbReference type="VEuPathDB" id="FungiDB:RO3G_10310"/>
<dbReference type="Proteomes" id="UP000009138">
    <property type="component" value="Unassembled WGS sequence"/>
</dbReference>
<dbReference type="AlphaFoldDB" id="I1CAX0"/>
<sequence>MDNDEAQQNSPSTDTMLMVSPLKAENIHESRESTLVNQGINNASQIKQQDVNSRVLTESHSGYNFRHHTISNCKSSSPDYIPGDQQHDITVFKFDCAPTPSQQ</sequence>
<protein>
    <submittedName>
        <fullName evidence="1">Uncharacterized protein</fullName>
    </submittedName>
</protein>
<dbReference type="GeneID" id="93617276"/>
<dbReference type="InParanoid" id="I1CAX0"/>
<evidence type="ECO:0000313" key="1">
    <source>
        <dbReference type="EMBL" id="EIE85600.1"/>
    </source>
</evidence>
<dbReference type="OrthoDB" id="10271767at2759"/>
<evidence type="ECO:0000313" key="2">
    <source>
        <dbReference type="Proteomes" id="UP000009138"/>
    </source>
</evidence>
<accession>I1CAX0</accession>